<evidence type="ECO:0000313" key="2">
    <source>
        <dbReference type="Proteomes" id="UP000712281"/>
    </source>
</evidence>
<reference evidence="1" key="1">
    <citation type="submission" date="2019-12" db="EMBL/GenBank/DDBJ databases">
        <title>Genome sequencing and annotation of Brassica cretica.</title>
        <authorList>
            <person name="Studholme D.J."/>
            <person name="Sarris P.F."/>
        </authorList>
    </citation>
    <scope>NUCLEOTIDE SEQUENCE</scope>
    <source>
        <strain evidence="1">PFS-001/15</strain>
        <tissue evidence="1">Leaf</tissue>
    </source>
</reference>
<gene>
    <name evidence="1" type="ORF">F2Q68_00015283</name>
</gene>
<dbReference type="AlphaFoldDB" id="A0A8S9HJW5"/>
<organism evidence="1 2">
    <name type="scientific">Brassica cretica</name>
    <name type="common">Mustard</name>
    <dbReference type="NCBI Taxonomy" id="69181"/>
    <lineage>
        <taxon>Eukaryota</taxon>
        <taxon>Viridiplantae</taxon>
        <taxon>Streptophyta</taxon>
        <taxon>Embryophyta</taxon>
        <taxon>Tracheophyta</taxon>
        <taxon>Spermatophyta</taxon>
        <taxon>Magnoliopsida</taxon>
        <taxon>eudicotyledons</taxon>
        <taxon>Gunneridae</taxon>
        <taxon>Pentapetalae</taxon>
        <taxon>rosids</taxon>
        <taxon>malvids</taxon>
        <taxon>Brassicales</taxon>
        <taxon>Brassicaceae</taxon>
        <taxon>Brassiceae</taxon>
        <taxon>Brassica</taxon>
    </lineage>
</organism>
<accession>A0A8S9HJW5</accession>
<comment type="caution">
    <text evidence="1">The sequence shown here is derived from an EMBL/GenBank/DDBJ whole genome shotgun (WGS) entry which is preliminary data.</text>
</comment>
<protein>
    <submittedName>
        <fullName evidence="1">Uncharacterized protein</fullName>
    </submittedName>
</protein>
<dbReference type="Proteomes" id="UP000712281">
    <property type="component" value="Unassembled WGS sequence"/>
</dbReference>
<name>A0A8S9HJW5_BRACR</name>
<sequence length="77" mass="8654">MSGSSVAHGSQQWWWISTGVGDSVAPPHLLHLTDPIGEMATSVAYGDWSRRAASRLLRYTYTYVKKKVTQVMSKQER</sequence>
<dbReference type="EMBL" id="QGKW02001940">
    <property type="protein sequence ID" value="KAF2558695.1"/>
    <property type="molecule type" value="Genomic_DNA"/>
</dbReference>
<proteinExistence type="predicted"/>
<evidence type="ECO:0000313" key="1">
    <source>
        <dbReference type="EMBL" id="KAF2558695.1"/>
    </source>
</evidence>